<evidence type="ECO:0000256" key="7">
    <source>
        <dbReference type="ARBA" id="ARBA00022723"/>
    </source>
</evidence>
<evidence type="ECO:0000256" key="8">
    <source>
        <dbReference type="ARBA" id="ARBA00022801"/>
    </source>
</evidence>
<protein>
    <recommendedName>
        <fullName evidence="5">Aminopeptidase N</fullName>
        <ecNumber evidence="4">3.4.11.2</ecNumber>
    </recommendedName>
    <alternativeName>
        <fullName evidence="11">Alanine aminopeptidase</fullName>
    </alternativeName>
    <alternativeName>
        <fullName evidence="12">Lysyl aminopeptidase</fullName>
    </alternativeName>
</protein>
<comment type="similarity">
    <text evidence="3">Belongs to the peptidase M1 family.</text>
</comment>
<keyword evidence="8" id="KW-0378">Hydrolase</keyword>
<evidence type="ECO:0000313" key="14">
    <source>
        <dbReference type="EMBL" id="GAA1692303.1"/>
    </source>
</evidence>
<dbReference type="EMBL" id="BAAANY010000019">
    <property type="protein sequence ID" value="GAA1692303.1"/>
    <property type="molecule type" value="Genomic_DNA"/>
</dbReference>
<dbReference type="PANTHER" id="PTHR11533">
    <property type="entry name" value="PROTEASE M1 ZINC METALLOPROTEASE"/>
    <property type="match status" value="1"/>
</dbReference>
<evidence type="ECO:0000256" key="6">
    <source>
        <dbReference type="ARBA" id="ARBA00022670"/>
    </source>
</evidence>
<dbReference type="InterPro" id="IPR014782">
    <property type="entry name" value="Peptidase_M1_dom"/>
</dbReference>
<evidence type="ECO:0000256" key="11">
    <source>
        <dbReference type="ARBA" id="ARBA00029811"/>
    </source>
</evidence>
<evidence type="ECO:0000256" key="9">
    <source>
        <dbReference type="ARBA" id="ARBA00022833"/>
    </source>
</evidence>
<keyword evidence="15" id="KW-1185">Reference proteome</keyword>
<evidence type="ECO:0000256" key="2">
    <source>
        <dbReference type="ARBA" id="ARBA00001947"/>
    </source>
</evidence>
<dbReference type="SUPFAM" id="SSF55486">
    <property type="entry name" value="Metalloproteases ('zincins'), catalytic domain"/>
    <property type="match status" value="1"/>
</dbReference>
<organism evidence="14 15">
    <name type="scientific">Fodinicola feengrottensis</name>
    <dbReference type="NCBI Taxonomy" id="435914"/>
    <lineage>
        <taxon>Bacteria</taxon>
        <taxon>Bacillati</taxon>
        <taxon>Actinomycetota</taxon>
        <taxon>Actinomycetes</taxon>
        <taxon>Mycobacteriales</taxon>
        <taxon>Fodinicola</taxon>
    </lineage>
</organism>
<dbReference type="Gene3D" id="1.10.390.10">
    <property type="entry name" value="Neutral Protease Domain 2"/>
    <property type="match status" value="1"/>
</dbReference>
<proteinExistence type="inferred from homology"/>
<dbReference type="InterPro" id="IPR027268">
    <property type="entry name" value="Peptidase_M4/M1_CTD_sf"/>
</dbReference>
<accession>A0ABN2HRP4</accession>
<feature type="domain" description="Peptidase M1 membrane alanine aminopeptidase" evidence="13">
    <location>
        <begin position="48"/>
        <end position="136"/>
    </location>
</feature>
<dbReference type="InterPro" id="IPR050344">
    <property type="entry name" value="Peptidase_M1_aminopeptidases"/>
</dbReference>
<dbReference type="Proteomes" id="UP001500618">
    <property type="component" value="Unassembled WGS sequence"/>
</dbReference>
<dbReference type="PANTHER" id="PTHR11533:SF297">
    <property type="entry name" value="AMINOPEPTIDASE N"/>
    <property type="match status" value="1"/>
</dbReference>
<dbReference type="PRINTS" id="PR00756">
    <property type="entry name" value="ALADIPTASE"/>
</dbReference>
<evidence type="ECO:0000256" key="5">
    <source>
        <dbReference type="ARBA" id="ARBA00015611"/>
    </source>
</evidence>
<comment type="cofactor">
    <cofactor evidence="2">
        <name>Zn(2+)</name>
        <dbReference type="ChEBI" id="CHEBI:29105"/>
    </cofactor>
</comment>
<evidence type="ECO:0000313" key="15">
    <source>
        <dbReference type="Proteomes" id="UP001500618"/>
    </source>
</evidence>
<dbReference type="EC" id="3.4.11.2" evidence="4"/>
<sequence>MAFMAIGKYDVESGRTASGLPYVYAFAQGDSAVNRQARADIRRTGEVVDWLSQQWGPYPFDAVGGVLMEDKNDLALENQTRPTYPEAFWEPVEPGQPVESAIGLMVHENAHQWFGDSVSVKNWRDIWLNEGFAVYSTEL</sequence>
<dbReference type="InterPro" id="IPR001930">
    <property type="entry name" value="Peptidase_M1"/>
</dbReference>
<evidence type="ECO:0000256" key="1">
    <source>
        <dbReference type="ARBA" id="ARBA00000098"/>
    </source>
</evidence>
<reference evidence="14 15" key="1">
    <citation type="journal article" date="2019" name="Int. J. Syst. Evol. Microbiol.">
        <title>The Global Catalogue of Microorganisms (GCM) 10K type strain sequencing project: providing services to taxonomists for standard genome sequencing and annotation.</title>
        <authorList>
            <consortium name="The Broad Institute Genomics Platform"/>
            <consortium name="The Broad Institute Genome Sequencing Center for Infectious Disease"/>
            <person name="Wu L."/>
            <person name="Ma J."/>
        </authorList>
    </citation>
    <scope>NUCLEOTIDE SEQUENCE [LARGE SCALE GENOMIC DNA]</scope>
    <source>
        <strain evidence="14 15">JCM 14718</strain>
    </source>
</reference>
<keyword evidence="9" id="KW-0862">Zinc</keyword>
<keyword evidence="10" id="KW-0482">Metalloprotease</keyword>
<evidence type="ECO:0000259" key="13">
    <source>
        <dbReference type="Pfam" id="PF01433"/>
    </source>
</evidence>
<keyword evidence="7" id="KW-0479">Metal-binding</keyword>
<comment type="catalytic activity">
    <reaction evidence="1">
        <text>Release of an N-terminal amino acid, Xaa-|-Yaa- from a peptide, amide or arylamide. Xaa is preferably Ala, but may be most amino acids including Pro (slow action). When a terminal hydrophobic residue is followed by a prolyl residue, the two may be released as an intact Xaa-Pro dipeptide.</text>
        <dbReference type="EC" id="3.4.11.2"/>
    </reaction>
</comment>
<name>A0ABN2HRP4_9ACTN</name>
<evidence type="ECO:0000256" key="10">
    <source>
        <dbReference type="ARBA" id="ARBA00023049"/>
    </source>
</evidence>
<comment type="caution">
    <text evidence="14">The sequence shown here is derived from an EMBL/GenBank/DDBJ whole genome shotgun (WGS) entry which is preliminary data.</text>
</comment>
<keyword evidence="6" id="KW-0645">Protease</keyword>
<evidence type="ECO:0000256" key="12">
    <source>
        <dbReference type="ARBA" id="ARBA00031533"/>
    </source>
</evidence>
<evidence type="ECO:0000256" key="4">
    <source>
        <dbReference type="ARBA" id="ARBA00012564"/>
    </source>
</evidence>
<evidence type="ECO:0000256" key="3">
    <source>
        <dbReference type="ARBA" id="ARBA00010136"/>
    </source>
</evidence>
<dbReference type="Pfam" id="PF01433">
    <property type="entry name" value="Peptidase_M1"/>
    <property type="match status" value="1"/>
</dbReference>
<gene>
    <name evidence="14" type="ORF">GCM10009765_47060</name>
</gene>